<dbReference type="PANTHER" id="PTHR31293:SF16">
    <property type="entry name" value="RNI-LIKE SUPERFAMILY PROTEIN"/>
    <property type="match status" value="1"/>
</dbReference>
<dbReference type="SUPFAM" id="SSF52058">
    <property type="entry name" value="L domain-like"/>
    <property type="match status" value="1"/>
</dbReference>
<dbReference type="InterPro" id="IPR053781">
    <property type="entry name" value="F-box_AtFBL13-like"/>
</dbReference>
<dbReference type="PANTHER" id="PTHR31293">
    <property type="entry name" value="RNI-LIKE SUPERFAMILY PROTEIN"/>
    <property type="match status" value="1"/>
</dbReference>
<reference evidence="2 3" key="1">
    <citation type="journal article" date="2014" name="Am. J. Bot.">
        <title>Genome assembly and annotation for red clover (Trifolium pratense; Fabaceae).</title>
        <authorList>
            <person name="Istvanek J."/>
            <person name="Jaros M."/>
            <person name="Krenek A."/>
            <person name="Repkova J."/>
        </authorList>
    </citation>
    <scope>NUCLEOTIDE SEQUENCE [LARGE SCALE GENOMIC DNA]</scope>
    <source>
        <strain evidence="3">cv. Tatra</strain>
        <tissue evidence="2">Young leaves</tissue>
    </source>
</reference>
<reference evidence="2 3" key="2">
    <citation type="journal article" date="2017" name="Front. Plant Sci.">
        <title>Gene Classification and Mining of Molecular Markers Useful in Red Clover (Trifolium pratense) Breeding.</title>
        <authorList>
            <person name="Istvanek J."/>
            <person name="Dluhosova J."/>
            <person name="Dluhos P."/>
            <person name="Patkova L."/>
            <person name="Nedelnik J."/>
            <person name="Repkova J."/>
        </authorList>
    </citation>
    <scope>NUCLEOTIDE SEQUENCE [LARGE SCALE GENOMIC DNA]</scope>
    <source>
        <strain evidence="3">cv. Tatra</strain>
        <tissue evidence="2">Young leaves</tissue>
    </source>
</reference>
<dbReference type="InterPro" id="IPR013101">
    <property type="entry name" value="LRR_PRU1-like"/>
</dbReference>
<proteinExistence type="predicted"/>
<comment type="caution">
    <text evidence="2">The sequence shown here is derived from an EMBL/GenBank/DDBJ whole genome shotgun (WGS) entry which is preliminary data.</text>
</comment>
<dbReference type="Gene3D" id="3.80.10.10">
    <property type="entry name" value="Ribonuclease Inhibitor"/>
    <property type="match status" value="1"/>
</dbReference>
<dbReference type="InterPro" id="IPR036047">
    <property type="entry name" value="F-box-like_dom_sf"/>
</dbReference>
<dbReference type="CDD" id="cd22160">
    <property type="entry name" value="F-box_AtFBL13-like"/>
    <property type="match status" value="1"/>
</dbReference>
<evidence type="ECO:0000313" key="2">
    <source>
        <dbReference type="EMBL" id="PNX99050.1"/>
    </source>
</evidence>
<dbReference type="Pfam" id="PF07723">
    <property type="entry name" value="LRR_2"/>
    <property type="match status" value="1"/>
</dbReference>
<dbReference type="InterPro" id="IPR032675">
    <property type="entry name" value="LRR_dom_sf"/>
</dbReference>
<evidence type="ECO:0000313" key="3">
    <source>
        <dbReference type="Proteomes" id="UP000236291"/>
    </source>
</evidence>
<dbReference type="Pfam" id="PF00646">
    <property type="entry name" value="F-box"/>
    <property type="match status" value="1"/>
</dbReference>
<dbReference type="EMBL" id="ASHM01017336">
    <property type="protein sequence ID" value="PNX99050.1"/>
    <property type="molecule type" value="Genomic_DNA"/>
</dbReference>
<dbReference type="InterPro" id="IPR001810">
    <property type="entry name" value="F-box_dom"/>
</dbReference>
<dbReference type="Proteomes" id="UP000236291">
    <property type="component" value="Unassembled WGS sequence"/>
</dbReference>
<organism evidence="2 3">
    <name type="scientific">Trifolium pratense</name>
    <name type="common">Red clover</name>
    <dbReference type="NCBI Taxonomy" id="57577"/>
    <lineage>
        <taxon>Eukaryota</taxon>
        <taxon>Viridiplantae</taxon>
        <taxon>Streptophyta</taxon>
        <taxon>Embryophyta</taxon>
        <taxon>Tracheophyta</taxon>
        <taxon>Spermatophyta</taxon>
        <taxon>Magnoliopsida</taxon>
        <taxon>eudicotyledons</taxon>
        <taxon>Gunneridae</taxon>
        <taxon>Pentapetalae</taxon>
        <taxon>rosids</taxon>
        <taxon>fabids</taxon>
        <taxon>Fabales</taxon>
        <taxon>Fabaceae</taxon>
        <taxon>Papilionoideae</taxon>
        <taxon>50 kb inversion clade</taxon>
        <taxon>NPAAA clade</taxon>
        <taxon>Hologalegina</taxon>
        <taxon>IRL clade</taxon>
        <taxon>Trifolieae</taxon>
        <taxon>Trifolium</taxon>
    </lineage>
</organism>
<evidence type="ECO:0000259" key="1">
    <source>
        <dbReference type="Pfam" id="PF00646"/>
    </source>
</evidence>
<dbReference type="SUPFAM" id="SSF81383">
    <property type="entry name" value="F-box domain"/>
    <property type="match status" value="1"/>
</dbReference>
<dbReference type="InterPro" id="IPR055294">
    <property type="entry name" value="FBL60-like"/>
</dbReference>
<gene>
    <name evidence="2" type="ORF">L195_g022311</name>
</gene>
<protein>
    <submittedName>
        <fullName evidence="2">F-box/LRR-repeat protein</fullName>
    </submittedName>
</protein>
<name>A0A2K3N7P4_TRIPR</name>
<feature type="domain" description="F-box" evidence="1">
    <location>
        <begin position="15"/>
        <end position="51"/>
    </location>
</feature>
<sequence>MTSSSRRPIPTIDRISDLPDSILGHILSFFPTKFAATTSVLSKRWNLVWLSVLALNFNDYESFQKCVSLILFKLRDEKTPIHSFTLKFRKSSSFNEKEFNRIFEFVMQLGIKYLDFKMSDKKFLIESPPAILRFKTLEVLKLANVIMGKFDKLDFPLLKTLHLDSVSFISLEYFVKLLFGCPILEDLHTKSSIYQFGQSYVPMENLNALPNLVKVRIINDMNTLMKILSLRGDASPSLHTLEFRKHEIMEPCLLKRIIKYAVSHNVQRLDTYITCDIQHFPTLFSCHTLTSLSLCVTHPKDVGMCTLVPKALDLPSLTDLKLRHCAFCVGDDGRVEPFSALTRLKSLIMVYCKVPDSHNLCISNTKLVNLNIYMCHYDPETYFGIKLSAPSLCNFNFRGILVQKHCGNNNDLSSIKHACIDLISLWNSKETSLVLLNWLIELANIETLTVSSTTLEVLSFVPDLLKAQLRFLCHLKSLKVEMRLLSSIPYGIVDLFLKQSPSLKVSKHLCFVFSQIVDRGAPESWRNKPVRRALFRLSGWSSHVLSASFLFRLQAL</sequence>
<dbReference type="AlphaFoldDB" id="A0A2K3N7P4"/>
<accession>A0A2K3N7P4</accession>